<dbReference type="Gene3D" id="2.40.50.100">
    <property type="match status" value="1"/>
</dbReference>
<dbReference type="EMBL" id="JBHUMV010000007">
    <property type="protein sequence ID" value="MFD2755716.1"/>
    <property type="molecule type" value="Genomic_DNA"/>
</dbReference>
<evidence type="ECO:0000256" key="1">
    <source>
        <dbReference type="ARBA" id="ARBA00004196"/>
    </source>
</evidence>
<dbReference type="InterPro" id="IPR058627">
    <property type="entry name" value="MdtA-like_C"/>
</dbReference>
<proteinExistence type="inferred from homology"/>
<evidence type="ECO:0000259" key="7">
    <source>
        <dbReference type="Pfam" id="PF25954"/>
    </source>
</evidence>
<gene>
    <name evidence="9" type="ORF">ACFSW6_16735</name>
</gene>
<dbReference type="Pfam" id="PF25967">
    <property type="entry name" value="RND-MFP_C"/>
    <property type="match status" value="1"/>
</dbReference>
<comment type="caution">
    <text evidence="9">The sequence shown here is derived from an EMBL/GenBank/DDBJ whole genome shotgun (WGS) entry which is preliminary data.</text>
</comment>
<protein>
    <submittedName>
        <fullName evidence="9">Efflux RND transporter periplasmic adaptor subunit</fullName>
    </submittedName>
</protein>
<evidence type="ECO:0000256" key="3">
    <source>
        <dbReference type="ARBA" id="ARBA00022448"/>
    </source>
</evidence>
<dbReference type="Pfam" id="PF25954">
    <property type="entry name" value="Beta-barrel_RND_2"/>
    <property type="match status" value="1"/>
</dbReference>
<evidence type="ECO:0000256" key="5">
    <source>
        <dbReference type="SAM" id="MobiDB-lite"/>
    </source>
</evidence>
<dbReference type="Proteomes" id="UP001597463">
    <property type="component" value="Unassembled WGS sequence"/>
</dbReference>
<evidence type="ECO:0000256" key="2">
    <source>
        <dbReference type="ARBA" id="ARBA00009477"/>
    </source>
</evidence>
<dbReference type="RefSeq" id="WP_157082217.1">
    <property type="nucleotide sequence ID" value="NZ_BCNT01000025.1"/>
</dbReference>
<evidence type="ECO:0000313" key="10">
    <source>
        <dbReference type="Proteomes" id="UP001597463"/>
    </source>
</evidence>
<feature type="region of interest" description="Disordered" evidence="5">
    <location>
        <begin position="382"/>
        <end position="414"/>
    </location>
</feature>
<dbReference type="NCBIfam" id="TIGR01730">
    <property type="entry name" value="RND_mfp"/>
    <property type="match status" value="1"/>
</dbReference>
<dbReference type="Gene3D" id="2.40.420.20">
    <property type="match status" value="1"/>
</dbReference>
<reference evidence="10" key="1">
    <citation type="journal article" date="2019" name="Int. J. Syst. Evol. Microbiol.">
        <title>The Global Catalogue of Microorganisms (GCM) 10K type strain sequencing project: providing services to taxonomists for standard genome sequencing and annotation.</title>
        <authorList>
            <consortium name="The Broad Institute Genomics Platform"/>
            <consortium name="The Broad Institute Genome Sequencing Center for Infectious Disease"/>
            <person name="Wu L."/>
            <person name="Ma J."/>
        </authorList>
    </citation>
    <scope>NUCLEOTIDE SEQUENCE [LARGE SCALE GENOMIC DNA]</scope>
    <source>
        <strain evidence="10">TISTR 1906</strain>
    </source>
</reference>
<dbReference type="InterPro" id="IPR058792">
    <property type="entry name" value="Beta-barrel_RND_2"/>
</dbReference>
<evidence type="ECO:0000259" key="6">
    <source>
        <dbReference type="Pfam" id="PF25917"/>
    </source>
</evidence>
<sequence>MASTNPLIFRLPLAKKGLRSRVLHAGALSAVAAAVLLSACSSKEAAPEPVRSVKLLTVGEGQIQSQLEYSGDVRARVESRLGFRVAGKIVKREVEPGQHVKAGQVLARLDARDYQLSADAARAQVASATTQRDLAAADVKRFGALRAQNFISAAEMERREASLKAAQATLDQAKAQLAAQSNQENYTLLVADADGIVTSVNAEPGQVVAAGTPVMGIAQDGARDAVFSVPEDKRAAVRIGQGVRITPWAGEQPPLEGQVREVAASADPATRTYQVKVALPGQAALPLGATIRAQPQGMNAAGQAAIKLPTTALRQEGGGGQGTAVWVFDAASSTVRLQPVQIATADGNEAVIASGLAPGMQVVATGVHVLTPGQKVTVYRDKYAKNPAQTKEGHAPDAPETVGAGGVKAAEGSR</sequence>
<dbReference type="SUPFAM" id="SSF111369">
    <property type="entry name" value="HlyD-like secretion proteins"/>
    <property type="match status" value="1"/>
</dbReference>
<feature type="domain" description="CusB-like beta-barrel" evidence="7">
    <location>
        <begin position="227"/>
        <end position="283"/>
    </location>
</feature>
<evidence type="ECO:0000256" key="4">
    <source>
        <dbReference type="SAM" id="Coils"/>
    </source>
</evidence>
<keyword evidence="10" id="KW-1185">Reference proteome</keyword>
<accession>A0ABW5UQ24</accession>
<feature type="domain" description="Multidrug resistance protein MdtA-like barrel-sandwich hybrid" evidence="6">
    <location>
        <begin position="82"/>
        <end position="213"/>
    </location>
</feature>
<evidence type="ECO:0000259" key="8">
    <source>
        <dbReference type="Pfam" id="PF25967"/>
    </source>
</evidence>
<dbReference type="Gene3D" id="1.10.287.470">
    <property type="entry name" value="Helix hairpin bin"/>
    <property type="match status" value="1"/>
</dbReference>
<dbReference type="Gene3D" id="2.40.30.170">
    <property type="match status" value="1"/>
</dbReference>
<dbReference type="InterPro" id="IPR058625">
    <property type="entry name" value="MdtA-like_BSH"/>
</dbReference>
<feature type="coiled-coil region" evidence="4">
    <location>
        <begin position="156"/>
        <end position="183"/>
    </location>
</feature>
<dbReference type="PANTHER" id="PTHR30469:SF15">
    <property type="entry name" value="HLYD FAMILY OF SECRETION PROTEINS"/>
    <property type="match status" value="1"/>
</dbReference>
<evidence type="ECO:0000313" key="9">
    <source>
        <dbReference type="EMBL" id="MFD2755716.1"/>
    </source>
</evidence>
<keyword evidence="3" id="KW-0813">Transport</keyword>
<dbReference type="PANTHER" id="PTHR30469">
    <property type="entry name" value="MULTIDRUG RESISTANCE PROTEIN MDTA"/>
    <property type="match status" value="1"/>
</dbReference>
<dbReference type="Pfam" id="PF25917">
    <property type="entry name" value="BSH_RND"/>
    <property type="match status" value="1"/>
</dbReference>
<feature type="domain" description="Multidrug resistance protein MdtA-like C-terminal permuted SH3" evidence="8">
    <location>
        <begin position="305"/>
        <end position="366"/>
    </location>
</feature>
<name>A0ABW5UQ24_9BURK</name>
<keyword evidence="4" id="KW-0175">Coiled coil</keyword>
<dbReference type="InterPro" id="IPR006143">
    <property type="entry name" value="RND_pump_MFP"/>
</dbReference>
<comment type="subcellular location">
    <subcellularLocation>
        <location evidence="1">Cell envelope</location>
    </subcellularLocation>
</comment>
<organism evidence="9 10">
    <name type="scientific">Comamonas terrae</name>
    <dbReference type="NCBI Taxonomy" id="673548"/>
    <lineage>
        <taxon>Bacteria</taxon>
        <taxon>Pseudomonadati</taxon>
        <taxon>Pseudomonadota</taxon>
        <taxon>Betaproteobacteria</taxon>
        <taxon>Burkholderiales</taxon>
        <taxon>Comamonadaceae</taxon>
        <taxon>Comamonas</taxon>
    </lineage>
</organism>
<comment type="similarity">
    <text evidence="2">Belongs to the membrane fusion protein (MFP) (TC 8.A.1) family.</text>
</comment>